<gene>
    <name evidence="1" type="ORF">METZ01_LOCUS238625</name>
</gene>
<organism evidence="1">
    <name type="scientific">marine metagenome</name>
    <dbReference type="NCBI Taxonomy" id="408172"/>
    <lineage>
        <taxon>unclassified sequences</taxon>
        <taxon>metagenomes</taxon>
        <taxon>ecological metagenomes</taxon>
    </lineage>
</organism>
<dbReference type="EMBL" id="UINC01060839">
    <property type="protein sequence ID" value="SVB85771.1"/>
    <property type="molecule type" value="Genomic_DNA"/>
</dbReference>
<evidence type="ECO:0008006" key="2">
    <source>
        <dbReference type="Google" id="ProtNLM"/>
    </source>
</evidence>
<dbReference type="InterPro" id="IPR036866">
    <property type="entry name" value="RibonucZ/Hydroxyglut_hydro"/>
</dbReference>
<dbReference type="SUPFAM" id="SSF56281">
    <property type="entry name" value="Metallo-hydrolase/oxidoreductase"/>
    <property type="match status" value="1"/>
</dbReference>
<evidence type="ECO:0000313" key="1">
    <source>
        <dbReference type="EMBL" id="SVB85771.1"/>
    </source>
</evidence>
<protein>
    <recommendedName>
        <fullName evidence="2">Metallo-beta-lactamase domain-containing protein</fullName>
    </recommendedName>
</protein>
<reference evidence="1" key="1">
    <citation type="submission" date="2018-05" db="EMBL/GenBank/DDBJ databases">
        <authorList>
            <person name="Lanie J.A."/>
            <person name="Ng W.-L."/>
            <person name="Kazmierczak K.M."/>
            <person name="Andrzejewski T.M."/>
            <person name="Davidsen T.M."/>
            <person name="Wayne K.J."/>
            <person name="Tettelin H."/>
            <person name="Glass J.I."/>
            <person name="Rusch D."/>
            <person name="Podicherti R."/>
            <person name="Tsui H.-C.T."/>
            <person name="Winkler M.E."/>
        </authorList>
    </citation>
    <scope>NUCLEOTIDE SEQUENCE</scope>
</reference>
<proteinExistence type="predicted"/>
<name>A0A382HGY9_9ZZZZ</name>
<feature type="non-terminal residue" evidence="1">
    <location>
        <position position="89"/>
    </location>
</feature>
<sequence>MFPIKIKQFIQTIPAVLALAFAGSAVAKDSKTLDVYWVDVEGGGGTLIVTPAGESILIDTGMPGGRDPGRLHEAATQVAGVKQIDHLIV</sequence>
<dbReference type="AlphaFoldDB" id="A0A382HGY9"/>
<accession>A0A382HGY9</accession>